<name>A0A9Q8QDZ0_9HYPO</name>
<feature type="compositionally biased region" description="Gly residues" evidence="1">
    <location>
        <begin position="314"/>
        <end position="326"/>
    </location>
</feature>
<evidence type="ECO:0008006" key="5">
    <source>
        <dbReference type="Google" id="ProtNLM"/>
    </source>
</evidence>
<evidence type="ECO:0000313" key="4">
    <source>
        <dbReference type="Proteomes" id="UP000829364"/>
    </source>
</evidence>
<keyword evidence="2" id="KW-1133">Transmembrane helix</keyword>
<sequence>MGAGSGFALKGIQWFIRGVQFCCAALILGVFSYFLATLHNHDLPIATSVKAVEGISGAAVLYTIAALLLLCCLAGFLLTSLVAMVLDVCFIGAFIYVAVANRSGATSCSGYLDTPFGRGDAGAVAEGRTGGFTALPSFRTACRLQTACLAVSIIAIFFFIFSLLMEIALVRHHRKEKRFGPGPTNNYTSGYGTKRSNSAAGTGGGFLGRFRRNKHAQANNNTADALPEHTHPSQLGGDSAAARQSYGTENTAYYGHDGRGPSADYAKQEAGYGYPSVGNGNVPQTTGYAPAPAAAVPPAAATPGGGFQQQPTTGGAGVAGSGGGGAWHVQPQINELPANYRYGDGVYERS</sequence>
<feature type="transmembrane region" description="Helical" evidence="2">
    <location>
        <begin position="81"/>
        <end position="99"/>
    </location>
</feature>
<dbReference type="Proteomes" id="UP000829364">
    <property type="component" value="Chromosome 4"/>
</dbReference>
<feature type="transmembrane region" description="Helical" evidence="2">
    <location>
        <begin position="14"/>
        <end position="35"/>
    </location>
</feature>
<protein>
    <recommendedName>
        <fullName evidence="5">MARVEL domain-containing protein</fullName>
    </recommendedName>
</protein>
<feature type="region of interest" description="Disordered" evidence="1">
    <location>
        <begin position="222"/>
        <end position="242"/>
    </location>
</feature>
<keyword evidence="2" id="KW-0812">Transmembrane</keyword>
<evidence type="ECO:0000256" key="1">
    <source>
        <dbReference type="SAM" id="MobiDB-lite"/>
    </source>
</evidence>
<dbReference type="EMBL" id="CP086357">
    <property type="protein sequence ID" value="UNI19014.1"/>
    <property type="molecule type" value="Genomic_DNA"/>
</dbReference>
<keyword evidence="4" id="KW-1185">Reference proteome</keyword>
<accession>A0A9Q8QDZ0</accession>
<dbReference type="GeneID" id="72067182"/>
<feature type="region of interest" description="Disordered" evidence="1">
    <location>
        <begin position="283"/>
        <end position="350"/>
    </location>
</feature>
<organism evidence="3 4">
    <name type="scientific">Purpureocillium takamizusanense</name>
    <dbReference type="NCBI Taxonomy" id="2060973"/>
    <lineage>
        <taxon>Eukaryota</taxon>
        <taxon>Fungi</taxon>
        <taxon>Dikarya</taxon>
        <taxon>Ascomycota</taxon>
        <taxon>Pezizomycotina</taxon>
        <taxon>Sordariomycetes</taxon>
        <taxon>Hypocreomycetidae</taxon>
        <taxon>Hypocreales</taxon>
        <taxon>Ophiocordycipitaceae</taxon>
        <taxon>Purpureocillium</taxon>
    </lineage>
</organism>
<feature type="transmembrane region" description="Helical" evidence="2">
    <location>
        <begin position="55"/>
        <end position="74"/>
    </location>
</feature>
<feature type="transmembrane region" description="Helical" evidence="2">
    <location>
        <begin position="144"/>
        <end position="169"/>
    </location>
</feature>
<gene>
    <name evidence="3" type="ORF">JDV02_005233</name>
</gene>
<feature type="compositionally biased region" description="Low complexity" evidence="1">
    <location>
        <begin position="283"/>
        <end position="313"/>
    </location>
</feature>
<evidence type="ECO:0000313" key="3">
    <source>
        <dbReference type="EMBL" id="UNI19014.1"/>
    </source>
</evidence>
<dbReference type="OrthoDB" id="5342507at2759"/>
<dbReference type="KEGG" id="ptkz:JDV02_005233"/>
<evidence type="ECO:0000256" key="2">
    <source>
        <dbReference type="SAM" id="Phobius"/>
    </source>
</evidence>
<dbReference type="RefSeq" id="XP_047842495.1">
    <property type="nucleotide sequence ID" value="XM_047986513.1"/>
</dbReference>
<proteinExistence type="predicted"/>
<keyword evidence="2" id="KW-0472">Membrane</keyword>
<dbReference type="AlphaFoldDB" id="A0A9Q8QDZ0"/>
<reference evidence="3" key="1">
    <citation type="submission" date="2021-11" db="EMBL/GenBank/DDBJ databases">
        <title>Purpureocillium_takamizusanense_genome.</title>
        <authorList>
            <person name="Nguyen N.-H."/>
        </authorList>
    </citation>
    <scope>NUCLEOTIDE SEQUENCE</scope>
    <source>
        <strain evidence="3">PT3</strain>
    </source>
</reference>